<keyword evidence="4" id="KW-0963">Cytoplasm</keyword>
<reference evidence="7 8" key="1">
    <citation type="journal article" date="2016" name="Nat. Commun.">
        <title>Thousands of microbial genomes shed light on interconnected biogeochemical processes in an aquifer system.</title>
        <authorList>
            <person name="Anantharaman K."/>
            <person name="Brown C.T."/>
            <person name="Hug L.A."/>
            <person name="Sharon I."/>
            <person name="Castelle C.J."/>
            <person name="Probst A.J."/>
            <person name="Thomas B.C."/>
            <person name="Singh A."/>
            <person name="Wilkins M.J."/>
            <person name="Karaoz U."/>
            <person name="Brodie E.L."/>
            <person name="Williams K.H."/>
            <person name="Hubbard S.S."/>
            <person name="Banfield J.F."/>
        </authorList>
    </citation>
    <scope>NUCLEOTIDE SEQUENCE [LARGE SCALE GENOMIC DNA]</scope>
</reference>
<comment type="caution">
    <text evidence="7">The sequence shown here is derived from an EMBL/GenBank/DDBJ whole genome shotgun (WGS) entry which is preliminary data.</text>
</comment>
<keyword evidence="4" id="KW-0699">rRNA-binding</keyword>
<dbReference type="GO" id="GO:0003743">
    <property type="term" value="F:translation initiation factor activity"/>
    <property type="evidence" value="ECO:0007669"/>
    <property type="project" value="UniProtKB-UniRule"/>
</dbReference>
<dbReference type="AlphaFoldDB" id="A0A1G2I5A7"/>
<comment type="similarity">
    <text evidence="1 4">Belongs to the IF-1 family.</text>
</comment>
<dbReference type="GO" id="GO:0019843">
    <property type="term" value="F:rRNA binding"/>
    <property type="evidence" value="ECO:0007669"/>
    <property type="project" value="UniProtKB-UniRule"/>
</dbReference>
<dbReference type="EMBL" id="MHOV01000021">
    <property type="protein sequence ID" value="OGZ69996.1"/>
    <property type="molecule type" value="Genomic_DNA"/>
</dbReference>
<dbReference type="SUPFAM" id="SSF50249">
    <property type="entry name" value="Nucleic acid-binding proteins"/>
    <property type="match status" value="1"/>
</dbReference>
<dbReference type="NCBIfam" id="TIGR00008">
    <property type="entry name" value="infA"/>
    <property type="match status" value="1"/>
</dbReference>
<dbReference type="PANTHER" id="PTHR33370:SF1">
    <property type="entry name" value="TRANSLATION INITIATION FACTOR IF-1, CHLOROPLASTIC"/>
    <property type="match status" value="1"/>
</dbReference>
<dbReference type="FunFam" id="2.40.50.140:FF:000002">
    <property type="entry name" value="Translation initiation factor IF-1"/>
    <property type="match status" value="1"/>
</dbReference>
<evidence type="ECO:0000256" key="3">
    <source>
        <dbReference type="ARBA" id="ARBA00022917"/>
    </source>
</evidence>
<keyword evidence="2 4" id="KW-0396">Initiation factor</keyword>
<comment type="subcellular location">
    <subcellularLocation>
        <location evidence="4">Cytoplasm</location>
    </subcellularLocation>
</comment>
<name>A0A1G2I5A7_9BACT</name>
<evidence type="ECO:0000313" key="7">
    <source>
        <dbReference type="EMBL" id="OGZ69996.1"/>
    </source>
</evidence>
<dbReference type="Gene3D" id="2.40.50.140">
    <property type="entry name" value="Nucleic acid-binding proteins"/>
    <property type="match status" value="1"/>
</dbReference>
<dbReference type="InterPro" id="IPR006196">
    <property type="entry name" value="RNA-binding_domain_S1_IF1"/>
</dbReference>
<protein>
    <recommendedName>
        <fullName evidence="4 5">Translation initiation factor IF-1</fullName>
    </recommendedName>
</protein>
<dbReference type="GO" id="GO:0043022">
    <property type="term" value="F:ribosome binding"/>
    <property type="evidence" value="ECO:0007669"/>
    <property type="project" value="UniProtKB-UniRule"/>
</dbReference>
<accession>A0A1G2I5A7</accession>
<comment type="subunit">
    <text evidence="4">Component of the 30S ribosomal translation pre-initiation complex which assembles on the 30S ribosome in the order IF-2 and IF-3, IF-1 and N-formylmethionyl-tRNA(fMet); mRNA recruitment can occur at any time during PIC assembly.</text>
</comment>
<dbReference type="Pfam" id="PF01176">
    <property type="entry name" value="eIF-1a"/>
    <property type="match status" value="1"/>
</dbReference>
<dbReference type="HAMAP" id="MF_00075">
    <property type="entry name" value="IF_1"/>
    <property type="match status" value="1"/>
</dbReference>
<dbReference type="PROSITE" id="PS50832">
    <property type="entry name" value="S1_IF1_TYPE"/>
    <property type="match status" value="1"/>
</dbReference>
<keyword evidence="4" id="KW-0694">RNA-binding</keyword>
<comment type="function">
    <text evidence="4">One of the essential components for the initiation of protein synthesis. Stabilizes the binding of IF-2 and IF-3 on the 30S subunit to which N-formylmethionyl-tRNA(fMet) subsequently binds. Helps modulate mRNA selection, yielding the 30S pre-initiation complex (PIC). Upon addition of the 50S ribosomal subunit IF-1, IF-2 and IF-3 are released leaving the mature 70S translation initiation complex.</text>
</comment>
<feature type="domain" description="S1-like" evidence="6">
    <location>
        <begin position="7"/>
        <end position="82"/>
    </location>
</feature>
<evidence type="ECO:0000256" key="2">
    <source>
        <dbReference type="ARBA" id="ARBA00022540"/>
    </source>
</evidence>
<dbReference type="InterPro" id="IPR004368">
    <property type="entry name" value="TIF_IF1"/>
</dbReference>
<dbReference type="CDD" id="cd04451">
    <property type="entry name" value="S1_IF1"/>
    <property type="match status" value="1"/>
</dbReference>
<dbReference type="GO" id="GO:0005829">
    <property type="term" value="C:cytosol"/>
    <property type="evidence" value="ECO:0007669"/>
    <property type="project" value="TreeGrafter"/>
</dbReference>
<evidence type="ECO:0000256" key="1">
    <source>
        <dbReference type="ARBA" id="ARBA00010939"/>
    </source>
</evidence>
<dbReference type="InterPro" id="IPR012340">
    <property type="entry name" value="NA-bd_OB-fold"/>
</dbReference>
<evidence type="ECO:0000256" key="5">
    <source>
        <dbReference type="NCBIfam" id="TIGR00008"/>
    </source>
</evidence>
<sequence>MEQNEGANNQQDPKKIVKIEGRVIEALPNAFFKVLLADGREITGFLSGKMRLNRIKILPGDKVTLEMTPYDEKKGRIVYRLK</sequence>
<gene>
    <name evidence="4" type="primary">infA</name>
    <name evidence="7" type="ORF">A3F47_00615</name>
</gene>
<dbReference type="Proteomes" id="UP000179214">
    <property type="component" value="Unassembled WGS sequence"/>
</dbReference>
<organism evidence="7 8">
    <name type="scientific">Candidatus Staskawiczbacteria bacterium RIFCSPHIGHO2_12_FULL_38_11</name>
    <dbReference type="NCBI Taxonomy" id="1802209"/>
    <lineage>
        <taxon>Bacteria</taxon>
        <taxon>Candidatus Staskawicziibacteriota</taxon>
    </lineage>
</organism>
<keyword evidence="3 4" id="KW-0648">Protein biosynthesis</keyword>
<dbReference type="PANTHER" id="PTHR33370">
    <property type="entry name" value="TRANSLATION INITIATION FACTOR IF-1, CHLOROPLASTIC"/>
    <property type="match status" value="1"/>
</dbReference>
<proteinExistence type="inferred from homology"/>
<evidence type="ECO:0000259" key="6">
    <source>
        <dbReference type="PROSITE" id="PS50832"/>
    </source>
</evidence>
<evidence type="ECO:0000313" key="8">
    <source>
        <dbReference type="Proteomes" id="UP000179214"/>
    </source>
</evidence>
<evidence type="ECO:0000256" key="4">
    <source>
        <dbReference type="HAMAP-Rule" id="MF_00075"/>
    </source>
</evidence>